<feature type="compositionally biased region" description="Basic and acidic residues" evidence="1">
    <location>
        <begin position="905"/>
        <end position="914"/>
    </location>
</feature>
<accession>A0ABN9SU67</accession>
<dbReference type="InterPro" id="IPR018253">
    <property type="entry name" value="DnaJ_domain_CS"/>
</dbReference>
<dbReference type="CDD" id="cd06257">
    <property type="entry name" value="DnaJ"/>
    <property type="match status" value="1"/>
</dbReference>
<dbReference type="InterPro" id="IPR036869">
    <property type="entry name" value="J_dom_sf"/>
</dbReference>
<reference evidence="3" key="1">
    <citation type="submission" date="2023-10" db="EMBL/GenBank/DDBJ databases">
        <authorList>
            <person name="Chen Y."/>
            <person name="Shah S."/>
            <person name="Dougan E. K."/>
            <person name="Thang M."/>
            <person name="Chan C."/>
        </authorList>
    </citation>
    <scope>NUCLEOTIDE SEQUENCE [LARGE SCALE GENOMIC DNA]</scope>
</reference>
<comment type="caution">
    <text evidence="3">The sequence shown here is derived from an EMBL/GenBank/DDBJ whole genome shotgun (WGS) entry which is preliminary data.</text>
</comment>
<feature type="compositionally biased region" description="Low complexity" evidence="1">
    <location>
        <begin position="519"/>
        <end position="536"/>
    </location>
</feature>
<dbReference type="PRINTS" id="PR00625">
    <property type="entry name" value="JDOMAIN"/>
</dbReference>
<dbReference type="SUPFAM" id="SSF46565">
    <property type="entry name" value="Chaperone J-domain"/>
    <property type="match status" value="1"/>
</dbReference>
<sequence>MPMLQYGTDMPFHSAHESHATAFNIIANIEGQQHMQDYITLTLNCWTLSINFNISTDIEGQHLQDYTTLTLNCHQRNNCMRTLNFHLDLSFDMNGTLDSLHHTWVHFGWGRGARTNSSAGCSIAASKRLFRKIDIVKVLHPLQPDLRGRAGAVELHRGQLRLRLIVAYHASDETEFGRFIHDQLLTHQLTAINTHIHVGNTYYGPNKARSRIYYFIGYDNLMEIVKYVKLNWNIHTKLRSLLHVADHVPMIMQISGVNITNHNIRWDFGLLAAGLQTGAHRVSFLNDVYAEIGKHKEYLTRPGVQRAGMGHDTADYQCADPLAERVYQPSRRKLVIDYDVSSTIIQTFVTFAGTLNSQGEISADPNVHPWATQLADDLLCLSSHTIGESFQEATPLRHALPFVSRWNASWAATSAADLDTDHFDGYERHGPQQQHMQHLRGHFEWLLSPLRLLFLHFLMGQAMTAMAPKQRAPWRLPLDSSQGSKGFGTASSAAPGQKATKASRPPGPPPPSQRRSRSPRTPTEEGGAATPETTPTEVDEGDIGEGKKLSLQATHKTRLKYSISTDTYTMSNEQPVITAITQELEGDKHALDPLKKSGAPEDKKRLKEIGSPAPSLALAALEGLHKCDVGGAMPSAIRNCLLRGDPEDIGAEAEISKEDLIDVISFVRLEKCHDHTKTKLVIGAPMWEGRDLINRALEAEGQAVHHRGVAEGRAGWLEEEEPGAEQKFQEIAKAYEVLQDPQKRQMYDQFGEAGVNGMGGGGGPGGMGGMGGMGLEDRPGSHPVREVAWVAWAAWAAWAACAAAREGPKVRRRAPICSARWKWTSCRPASARRRRFGGRRSVRHLRGRRPEEGQHEVAVRAMLRAGRRYPGGADAPGHHAVAVGVPVVPRLRSRPRLLVLQLQRHGDEARDQGGHGEVPARMQHWQPAARARRGRQGAEERPARRPVHLRQGQGLLGFPARSVRHLHRGLHKLLRRHPRHDAGGEDDRRCQRDQGSAGHSAGHPDAAEGPGRAKAWQDRPRRPLRSGTGGGAQKPERRPAGEGQGPARGQLRRPPPQARPRRPPPLVERPPPRGRLRGSFSSSSNLWWWWRTGPSCDRSGFRLSGACRFFMPIRCARRQLCFDPRIKPFFRCFALRASQRHKRATSEVGCNPRCLPSRACFSFCSLSLS</sequence>
<evidence type="ECO:0000313" key="4">
    <source>
        <dbReference type="Proteomes" id="UP001189429"/>
    </source>
</evidence>
<organism evidence="3 4">
    <name type="scientific">Prorocentrum cordatum</name>
    <dbReference type="NCBI Taxonomy" id="2364126"/>
    <lineage>
        <taxon>Eukaryota</taxon>
        <taxon>Sar</taxon>
        <taxon>Alveolata</taxon>
        <taxon>Dinophyceae</taxon>
        <taxon>Prorocentrales</taxon>
        <taxon>Prorocentraceae</taxon>
        <taxon>Prorocentrum</taxon>
    </lineage>
</organism>
<name>A0ABN9SU67_9DINO</name>
<proteinExistence type="predicted"/>
<evidence type="ECO:0000259" key="2">
    <source>
        <dbReference type="PROSITE" id="PS50076"/>
    </source>
</evidence>
<dbReference type="Gene3D" id="1.10.287.110">
    <property type="entry name" value="DnaJ domain"/>
    <property type="match status" value="1"/>
</dbReference>
<dbReference type="PANTHER" id="PTHR43096">
    <property type="entry name" value="DNAJ HOMOLOG 1, MITOCHONDRIAL-RELATED"/>
    <property type="match status" value="1"/>
</dbReference>
<protein>
    <recommendedName>
        <fullName evidence="2">J domain-containing protein</fullName>
    </recommendedName>
</protein>
<evidence type="ECO:0000313" key="3">
    <source>
        <dbReference type="EMBL" id="CAK0836041.1"/>
    </source>
</evidence>
<feature type="region of interest" description="Disordered" evidence="1">
    <location>
        <begin position="475"/>
        <end position="550"/>
    </location>
</feature>
<gene>
    <name evidence="3" type="ORF">PCOR1329_LOCUS32664</name>
</gene>
<feature type="region of interest" description="Disordered" evidence="1">
    <location>
        <begin position="974"/>
        <end position="1080"/>
    </location>
</feature>
<dbReference type="Proteomes" id="UP001189429">
    <property type="component" value="Unassembled WGS sequence"/>
</dbReference>
<dbReference type="Pfam" id="PF00226">
    <property type="entry name" value="DnaJ"/>
    <property type="match status" value="1"/>
</dbReference>
<dbReference type="PROSITE" id="PS50076">
    <property type="entry name" value="DNAJ_2"/>
    <property type="match status" value="1"/>
</dbReference>
<dbReference type="InterPro" id="IPR001623">
    <property type="entry name" value="DnaJ_domain"/>
</dbReference>
<feature type="domain" description="J" evidence="2">
    <location>
        <begin position="677"/>
        <end position="751"/>
    </location>
</feature>
<feature type="compositionally biased region" description="Pro residues" evidence="1">
    <location>
        <begin position="1053"/>
        <end position="1069"/>
    </location>
</feature>
<feature type="region of interest" description="Disordered" evidence="1">
    <location>
        <begin position="905"/>
        <end position="952"/>
    </location>
</feature>
<dbReference type="EMBL" id="CAUYUJ010013336">
    <property type="protein sequence ID" value="CAK0836041.1"/>
    <property type="molecule type" value="Genomic_DNA"/>
</dbReference>
<dbReference type="PANTHER" id="PTHR43096:SF10">
    <property type="entry name" value="CHAPERONE PROTEIN DNAJ A6, CHLOROPLASTIC"/>
    <property type="match status" value="1"/>
</dbReference>
<feature type="compositionally biased region" description="Basic and acidic residues" evidence="1">
    <location>
        <begin position="980"/>
        <end position="992"/>
    </location>
</feature>
<dbReference type="PROSITE" id="PS00636">
    <property type="entry name" value="DNAJ_1"/>
    <property type="match status" value="1"/>
</dbReference>
<evidence type="ECO:0000256" key="1">
    <source>
        <dbReference type="SAM" id="MobiDB-lite"/>
    </source>
</evidence>
<feature type="compositionally biased region" description="Polar residues" evidence="1">
    <location>
        <begin position="479"/>
        <end position="494"/>
    </location>
</feature>
<keyword evidence="4" id="KW-1185">Reference proteome</keyword>